<accession>A0A1Y2HL41</accession>
<evidence type="ECO:0000313" key="1">
    <source>
        <dbReference type="EMBL" id="ORZ35286.1"/>
    </source>
</evidence>
<gene>
    <name evidence="1" type="ORF">BCR44DRAFT_34252</name>
</gene>
<dbReference type="OrthoDB" id="10519864at2759"/>
<sequence>MTTTTTATGSSSLRESWTLVSPAPRSLRSFLVASAANANGNETASTNGILKCGTGASDSDSAADVIARELGLIKRLHLMTKQHSTPVALPILAHGIDPLFGHSRRPWFITPQAPATLADVSPGFVATYARDLATSLLYVLQLVHTHHAMIHRDLRPATIALQGGTDGVPPSLVLLGWDAAVALPSAPASDAPIHFIDLASIPPAAKLATRGRLDRTAFWSLRAHRTGGPTCPADDVEAGLLALAAAMQPSGWLPWALDPSTGAPYTESPADAGSDADWSAARSPFLTALEGRKWQAPVSHLPHVPKWLGEALTRVRALAVGEMPPYSALRGVCAKGARRMRPTSTMSIASVRSQM</sequence>
<name>A0A1Y2HL41_9FUNG</name>
<evidence type="ECO:0000313" key="2">
    <source>
        <dbReference type="Proteomes" id="UP000193411"/>
    </source>
</evidence>
<evidence type="ECO:0008006" key="3">
    <source>
        <dbReference type="Google" id="ProtNLM"/>
    </source>
</evidence>
<proteinExistence type="predicted"/>
<dbReference type="AlphaFoldDB" id="A0A1Y2HL41"/>
<keyword evidence="2" id="KW-1185">Reference proteome</keyword>
<dbReference type="Proteomes" id="UP000193411">
    <property type="component" value="Unassembled WGS sequence"/>
</dbReference>
<protein>
    <recommendedName>
        <fullName evidence="3">Protein kinase domain-containing protein</fullName>
    </recommendedName>
</protein>
<comment type="caution">
    <text evidence="1">The sequence shown here is derived from an EMBL/GenBank/DDBJ whole genome shotgun (WGS) entry which is preliminary data.</text>
</comment>
<reference evidence="1 2" key="1">
    <citation type="submission" date="2016-07" db="EMBL/GenBank/DDBJ databases">
        <title>Pervasive Adenine N6-methylation of Active Genes in Fungi.</title>
        <authorList>
            <consortium name="DOE Joint Genome Institute"/>
            <person name="Mondo S.J."/>
            <person name="Dannebaum R.O."/>
            <person name="Kuo R.C."/>
            <person name="Labutti K."/>
            <person name="Haridas S."/>
            <person name="Kuo A."/>
            <person name="Salamov A."/>
            <person name="Ahrendt S.R."/>
            <person name="Lipzen A."/>
            <person name="Sullivan W."/>
            <person name="Andreopoulos W.B."/>
            <person name="Clum A."/>
            <person name="Lindquist E."/>
            <person name="Daum C."/>
            <person name="Ramamoorthy G.K."/>
            <person name="Gryganskyi A."/>
            <person name="Culley D."/>
            <person name="Magnuson J.K."/>
            <person name="James T.Y."/>
            <person name="O'Malley M.A."/>
            <person name="Stajich J.E."/>
            <person name="Spatafora J.W."/>
            <person name="Visel A."/>
            <person name="Grigoriev I.V."/>
        </authorList>
    </citation>
    <scope>NUCLEOTIDE SEQUENCE [LARGE SCALE GENOMIC DNA]</scope>
    <source>
        <strain evidence="1 2">PL171</strain>
    </source>
</reference>
<organism evidence="1 2">
    <name type="scientific">Catenaria anguillulae PL171</name>
    <dbReference type="NCBI Taxonomy" id="765915"/>
    <lineage>
        <taxon>Eukaryota</taxon>
        <taxon>Fungi</taxon>
        <taxon>Fungi incertae sedis</taxon>
        <taxon>Blastocladiomycota</taxon>
        <taxon>Blastocladiomycetes</taxon>
        <taxon>Blastocladiales</taxon>
        <taxon>Catenariaceae</taxon>
        <taxon>Catenaria</taxon>
    </lineage>
</organism>
<dbReference type="EMBL" id="MCFL01000023">
    <property type="protein sequence ID" value="ORZ35286.1"/>
    <property type="molecule type" value="Genomic_DNA"/>
</dbReference>
<dbReference type="SUPFAM" id="SSF56112">
    <property type="entry name" value="Protein kinase-like (PK-like)"/>
    <property type="match status" value="1"/>
</dbReference>
<dbReference type="InterPro" id="IPR011009">
    <property type="entry name" value="Kinase-like_dom_sf"/>
</dbReference>